<evidence type="ECO:0000313" key="7">
    <source>
        <dbReference type="EMBL" id="KAF2724728.1"/>
    </source>
</evidence>
<dbReference type="CDD" id="cd11059">
    <property type="entry name" value="CYP_fungal"/>
    <property type="match status" value="1"/>
</dbReference>
<dbReference type="OrthoDB" id="1470350at2759"/>
<dbReference type="PRINTS" id="PR00463">
    <property type="entry name" value="EP450I"/>
</dbReference>
<evidence type="ECO:0000256" key="6">
    <source>
        <dbReference type="RuleBase" id="RU000461"/>
    </source>
</evidence>
<evidence type="ECO:0000256" key="2">
    <source>
        <dbReference type="ARBA" id="ARBA00010617"/>
    </source>
</evidence>
<dbReference type="InterPro" id="IPR002401">
    <property type="entry name" value="Cyt_P450_E_grp-I"/>
</dbReference>
<comment type="cofactor">
    <cofactor evidence="1 5">
        <name>heme</name>
        <dbReference type="ChEBI" id="CHEBI:30413"/>
    </cofactor>
</comment>
<dbReference type="PRINTS" id="PR00385">
    <property type="entry name" value="P450"/>
</dbReference>
<accession>A0A9P4QCI5</accession>
<dbReference type="Pfam" id="PF00067">
    <property type="entry name" value="p450"/>
    <property type="match status" value="1"/>
</dbReference>
<feature type="binding site" description="axial binding residue" evidence="5">
    <location>
        <position position="442"/>
    </location>
    <ligand>
        <name>heme</name>
        <dbReference type="ChEBI" id="CHEBI:30413"/>
    </ligand>
    <ligandPart>
        <name>Fe</name>
        <dbReference type="ChEBI" id="CHEBI:18248"/>
    </ligandPart>
</feature>
<keyword evidence="6" id="KW-0560">Oxidoreductase</keyword>
<evidence type="ECO:0000313" key="8">
    <source>
        <dbReference type="Proteomes" id="UP000799441"/>
    </source>
</evidence>
<sequence>MTVSVGLLGLVGIACLLIYRTIIQPAFLSPLTKIPKPHWSCAISTIWFDRQKKQKRVCKTLYAAHEKHGEIIQLSPEEVSVVSPEGIRQIYTYGLEKDPWYGAEFSNYGTPNLVSMLDHKSHSLQKRMITSVYAKSFVLHSDDFLFVRDLVVEQKWLPSIQKIAAAGEPTNVLSLSQWAGADFTTAYLFGSANGTTFLLDEEEGARDKYFTPLTGTTFDSKPYMEDHVMSKCKSALAVLGDEPEGSSKPVVFSKLYNGLKASSKSGIDPKFVFNDEDILKRCASEMFDHNIAGHETTSITLTYAFWQLSQHPELQARLRKEILDASDGLEEQTSFSLPSPSKLDALPLLHAVLFETLRLHAAAPAQQPRVVRTGGMELHGFFIPEGTRVSANAYTFHRHAQTYENPFTWQPERWLTKEGDGAEAEKRLMRWFWAFGSGGRMCIGSNFAVAMLKSLIACVYGRYTTTIVDDEGIEQADDFIAGPIGGKLILKFHEVNVS</sequence>
<dbReference type="GO" id="GO:0005506">
    <property type="term" value="F:iron ion binding"/>
    <property type="evidence" value="ECO:0007669"/>
    <property type="project" value="InterPro"/>
</dbReference>
<protein>
    <submittedName>
        <fullName evidence="7">Cytochrome P450</fullName>
    </submittedName>
</protein>
<dbReference type="EMBL" id="MU003770">
    <property type="protein sequence ID" value="KAF2724728.1"/>
    <property type="molecule type" value="Genomic_DNA"/>
</dbReference>
<gene>
    <name evidence="7" type="ORF">K431DRAFT_309854</name>
</gene>
<comment type="similarity">
    <text evidence="2 6">Belongs to the cytochrome P450 family.</text>
</comment>
<dbReference type="Proteomes" id="UP000799441">
    <property type="component" value="Unassembled WGS sequence"/>
</dbReference>
<keyword evidence="4 5" id="KW-0408">Iron</keyword>
<dbReference type="InterPro" id="IPR017972">
    <property type="entry name" value="Cyt_P450_CS"/>
</dbReference>
<dbReference type="PANTHER" id="PTHR24305">
    <property type="entry name" value="CYTOCHROME P450"/>
    <property type="match status" value="1"/>
</dbReference>
<proteinExistence type="inferred from homology"/>
<reference evidence="7" key="1">
    <citation type="journal article" date="2020" name="Stud. Mycol.">
        <title>101 Dothideomycetes genomes: a test case for predicting lifestyles and emergence of pathogens.</title>
        <authorList>
            <person name="Haridas S."/>
            <person name="Albert R."/>
            <person name="Binder M."/>
            <person name="Bloem J."/>
            <person name="Labutti K."/>
            <person name="Salamov A."/>
            <person name="Andreopoulos B."/>
            <person name="Baker S."/>
            <person name="Barry K."/>
            <person name="Bills G."/>
            <person name="Bluhm B."/>
            <person name="Cannon C."/>
            <person name="Castanera R."/>
            <person name="Culley D."/>
            <person name="Daum C."/>
            <person name="Ezra D."/>
            <person name="Gonzalez J."/>
            <person name="Henrissat B."/>
            <person name="Kuo A."/>
            <person name="Liang C."/>
            <person name="Lipzen A."/>
            <person name="Lutzoni F."/>
            <person name="Magnuson J."/>
            <person name="Mondo S."/>
            <person name="Nolan M."/>
            <person name="Ohm R."/>
            <person name="Pangilinan J."/>
            <person name="Park H.-J."/>
            <person name="Ramirez L."/>
            <person name="Alfaro M."/>
            <person name="Sun H."/>
            <person name="Tritt A."/>
            <person name="Yoshinaga Y."/>
            <person name="Zwiers L.-H."/>
            <person name="Turgeon B."/>
            <person name="Goodwin S."/>
            <person name="Spatafora J."/>
            <person name="Crous P."/>
            <person name="Grigoriev I."/>
        </authorList>
    </citation>
    <scope>NUCLEOTIDE SEQUENCE</scope>
    <source>
        <strain evidence="7">CBS 116435</strain>
    </source>
</reference>
<evidence type="ECO:0000256" key="4">
    <source>
        <dbReference type="ARBA" id="ARBA00023004"/>
    </source>
</evidence>
<dbReference type="GO" id="GO:0004497">
    <property type="term" value="F:monooxygenase activity"/>
    <property type="evidence" value="ECO:0007669"/>
    <property type="project" value="UniProtKB-KW"/>
</dbReference>
<dbReference type="Gene3D" id="1.10.630.10">
    <property type="entry name" value="Cytochrome P450"/>
    <property type="match status" value="1"/>
</dbReference>
<dbReference type="InterPro" id="IPR050121">
    <property type="entry name" value="Cytochrome_P450_monoxygenase"/>
</dbReference>
<dbReference type="GO" id="GO:0020037">
    <property type="term" value="F:heme binding"/>
    <property type="evidence" value="ECO:0007669"/>
    <property type="project" value="InterPro"/>
</dbReference>
<evidence type="ECO:0000256" key="3">
    <source>
        <dbReference type="ARBA" id="ARBA00022723"/>
    </source>
</evidence>
<evidence type="ECO:0000256" key="1">
    <source>
        <dbReference type="ARBA" id="ARBA00001971"/>
    </source>
</evidence>
<keyword evidence="6" id="KW-0503">Monooxygenase</keyword>
<dbReference type="SUPFAM" id="SSF48264">
    <property type="entry name" value="Cytochrome P450"/>
    <property type="match status" value="1"/>
</dbReference>
<keyword evidence="5 6" id="KW-0349">Heme</keyword>
<dbReference type="InterPro" id="IPR036396">
    <property type="entry name" value="Cyt_P450_sf"/>
</dbReference>
<name>A0A9P4QCI5_9PEZI</name>
<comment type="caution">
    <text evidence="7">The sequence shown here is derived from an EMBL/GenBank/DDBJ whole genome shotgun (WGS) entry which is preliminary data.</text>
</comment>
<keyword evidence="8" id="KW-1185">Reference proteome</keyword>
<evidence type="ECO:0000256" key="5">
    <source>
        <dbReference type="PIRSR" id="PIRSR602401-1"/>
    </source>
</evidence>
<keyword evidence="3 5" id="KW-0479">Metal-binding</keyword>
<dbReference type="PROSITE" id="PS00086">
    <property type="entry name" value="CYTOCHROME_P450"/>
    <property type="match status" value="1"/>
</dbReference>
<dbReference type="AlphaFoldDB" id="A0A9P4QCI5"/>
<dbReference type="InterPro" id="IPR001128">
    <property type="entry name" value="Cyt_P450"/>
</dbReference>
<dbReference type="GO" id="GO:0016705">
    <property type="term" value="F:oxidoreductase activity, acting on paired donors, with incorporation or reduction of molecular oxygen"/>
    <property type="evidence" value="ECO:0007669"/>
    <property type="project" value="InterPro"/>
</dbReference>
<dbReference type="PANTHER" id="PTHR24305:SF166">
    <property type="entry name" value="CYTOCHROME P450 12A4, MITOCHONDRIAL-RELATED"/>
    <property type="match status" value="1"/>
</dbReference>
<organism evidence="7 8">
    <name type="scientific">Polychaeton citri CBS 116435</name>
    <dbReference type="NCBI Taxonomy" id="1314669"/>
    <lineage>
        <taxon>Eukaryota</taxon>
        <taxon>Fungi</taxon>
        <taxon>Dikarya</taxon>
        <taxon>Ascomycota</taxon>
        <taxon>Pezizomycotina</taxon>
        <taxon>Dothideomycetes</taxon>
        <taxon>Dothideomycetidae</taxon>
        <taxon>Capnodiales</taxon>
        <taxon>Capnodiaceae</taxon>
        <taxon>Polychaeton</taxon>
    </lineage>
</organism>